<name>A0ABQ9AYP5_9ROSI</name>
<dbReference type="Proteomes" id="UP001141253">
    <property type="component" value="Chromosome 7"/>
</dbReference>
<reference evidence="4" key="2">
    <citation type="journal article" date="2023" name="Int. J. Mol. Sci.">
        <title>De Novo Assembly and Annotation of 11 Diverse Shrub Willow (Salix) Genomes Reveals Novel Gene Organization in Sex-Linked Regions.</title>
        <authorList>
            <person name="Hyden B."/>
            <person name="Feng K."/>
            <person name="Yates T.B."/>
            <person name="Jawdy S."/>
            <person name="Cereghino C."/>
            <person name="Smart L.B."/>
            <person name="Muchero W."/>
        </authorList>
    </citation>
    <scope>NUCLEOTIDE SEQUENCE</scope>
    <source>
        <tissue evidence="4">Shoot tip</tissue>
    </source>
</reference>
<dbReference type="EMBL" id="JAPFFI010000014">
    <property type="protein sequence ID" value="KAJ6365977.1"/>
    <property type="molecule type" value="Genomic_DNA"/>
</dbReference>
<gene>
    <name evidence="4" type="ORF">OIU77_002528</name>
</gene>
<dbReference type="SUPFAM" id="SSF46565">
    <property type="entry name" value="Chaperone J-domain"/>
    <property type="match status" value="1"/>
</dbReference>
<accession>A0ABQ9AYP5</accession>
<dbReference type="SUPFAM" id="SSF54862">
    <property type="entry name" value="4Fe-4S ferredoxins"/>
    <property type="match status" value="1"/>
</dbReference>
<dbReference type="PANTHER" id="PTHR45295">
    <property type="entry name" value="CHAPERONE PROTEIN DNAJ C76, CHLOROPLASTIC"/>
    <property type="match status" value="1"/>
</dbReference>
<proteinExistence type="predicted"/>
<feature type="compositionally biased region" description="Low complexity" evidence="1">
    <location>
        <begin position="393"/>
        <end position="416"/>
    </location>
</feature>
<feature type="transmembrane region" description="Helical" evidence="2">
    <location>
        <begin position="485"/>
        <end position="510"/>
    </location>
</feature>
<dbReference type="Pfam" id="PF00226">
    <property type="entry name" value="DnaJ"/>
    <property type="match status" value="1"/>
</dbReference>
<feature type="compositionally biased region" description="Basic and acidic residues" evidence="1">
    <location>
        <begin position="417"/>
        <end position="436"/>
    </location>
</feature>
<feature type="transmembrane region" description="Helical" evidence="2">
    <location>
        <begin position="440"/>
        <end position="460"/>
    </location>
</feature>
<reference evidence="4" key="1">
    <citation type="submission" date="2022-10" db="EMBL/GenBank/DDBJ databases">
        <authorList>
            <person name="Hyden B.L."/>
            <person name="Feng K."/>
            <person name="Yates T."/>
            <person name="Jawdy S."/>
            <person name="Smart L.B."/>
            <person name="Muchero W."/>
        </authorList>
    </citation>
    <scope>NUCLEOTIDE SEQUENCE</scope>
    <source>
        <tissue evidence="4">Shoot tip</tissue>
    </source>
</reference>
<evidence type="ECO:0000313" key="5">
    <source>
        <dbReference type="Proteomes" id="UP001141253"/>
    </source>
</evidence>
<feature type="domain" description="J" evidence="3">
    <location>
        <begin position="97"/>
        <end position="160"/>
    </location>
</feature>
<keyword evidence="2" id="KW-0472">Membrane</keyword>
<keyword evidence="5" id="KW-1185">Reference proteome</keyword>
<dbReference type="Gene3D" id="3.30.70.20">
    <property type="match status" value="1"/>
</dbReference>
<dbReference type="InterPro" id="IPR001623">
    <property type="entry name" value="DnaJ_domain"/>
</dbReference>
<dbReference type="PANTHER" id="PTHR45295:SF1">
    <property type="entry name" value="CHAPERONE PROTEIN DNAJ C76, CHLOROPLASTIC"/>
    <property type="match status" value="1"/>
</dbReference>
<dbReference type="CDD" id="cd06257">
    <property type="entry name" value="DnaJ"/>
    <property type="match status" value="1"/>
</dbReference>
<protein>
    <recommendedName>
        <fullName evidence="3">J domain-containing protein</fullName>
    </recommendedName>
</protein>
<dbReference type="Gene3D" id="1.10.287.110">
    <property type="entry name" value="DnaJ domain"/>
    <property type="match status" value="1"/>
</dbReference>
<keyword evidence="2" id="KW-1133">Transmembrane helix</keyword>
<dbReference type="Pfam" id="PF13370">
    <property type="entry name" value="Fer4_13"/>
    <property type="match status" value="1"/>
</dbReference>
<evidence type="ECO:0000313" key="4">
    <source>
        <dbReference type="EMBL" id="KAJ6365977.1"/>
    </source>
</evidence>
<organism evidence="4 5">
    <name type="scientific">Salix suchowensis</name>
    <dbReference type="NCBI Taxonomy" id="1278906"/>
    <lineage>
        <taxon>Eukaryota</taxon>
        <taxon>Viridiplantae</taxon>
        <taxon>Streptophyta</taxon>
        <taxon>Embryophyta</taxon>
        <taxon>Tracheophyta</taxon>
        <taxon>Spermatophyta</taxon>
        <taxon>Magnoliopsida</taxon>
        <taxon>eudicotyledons</taxon>
        <taxon>Gunneridae</taxon>
        <taxon>Pentapetalae</taxon>
        <taxon>rosids</taxon>
        <taxon>fabids</taxon>
        <taxon>Malpighiales</taxon>
        <taxon>Salicaceae</taxon>
        <taxon>Saliceae</taxon>
        <taxon>Salix</taxon>
    </lineage>
</organism>
<evidence type="ECO:0000259" key="3">
    <source>
        <dbReference type="PROSITE" id="PS50076"/>
    </source>
</evidence>
<dbReference type="SMART" id="SM00271">
    <property type="entry name" value="DnaJ"/>
    <property type="match status" value="1"/>
</dbReference>
<keyword evidence="2" id="KW-0812">Transmembrane</keyword>
<dbReference type="PROSITE" id="PS50076">
    <property type="entry name" value="DNAJ_2"/>
    <property type="match status" value="1"/>
</dbReference>
<comment type="caution">
    <text evidence="4">The sequence shown here is derived from an EMBL/GenBank/DDBJ whole genome shotgun (WGS) entry which is preliminary data.</text>
</comment>
<dbReference type="InterPro" id="IPR036869">
    <property type="entry name" value="J_dom_sf"/>
</dbReference>
<sequence length="520" mass="57389">MRRLTSRTYCQKYLVPRTNGNYKSTTSFPSTICHLFFEESKMPAGCLPFHSPFASIITKNLTPKTFPSFSPTPRKTTCRATSSSSSSISFSSITDFDLYDLLGIDSSSDHSQIRKAYRTLQKRCHPDIAGPAGHDMAIILNEAYAVLSDPNSRLAYDKEQAKIAELSGYSGKPIYSAWFGSESEQRAVFVDEVKCIGCLKCALIAEKTFAIESVYGRARVVAQWADPEHKINAAIDACPVDCISTVERADLAALEFLMSKQPRGTVRVGSGNAAGGRVSNIFIDVKKFQDRLVGAMNKATAQNSTEADQQREARISALQAIRSISNWLYWQSPRANSPESYQKLTRIVRKSPRPNINKILEAAAARKKARESTRPFRQTPSSSLYYEEYWSPSTRSIPSSINSSSSSSSSRSTPETSRTKESKKLEKDDRREDRRQTNPIRWGIPMVPATIAAVIIHLQVGEGTIGGLNEHVGGSFALEIVNSSWLQVILAGITWYLIGAAMIGVVEAILRGISTKQKGN</sequence>
<feature type="region of interest" description="Disordered" evidence="1">
    <location>
        <begin position="393"/>
        <end position="440"/>
    </location>
</feature>
<feature type="region of interest" description="Disordered" evidence="1">
    <location>
        <begin position="68"/>
        <end position="88"/>
    </location>
</feature>
<evidence type="ECO:0000256" key="1">
    <source>
        <dbReference type="SAM" id="MobiDB-lite"/>
    </source>
</evidence>
<evidence type="ECO:0000256" key="2">
    <source>
        <dbReference type="SAM" id="Phobius"/>
    </source>
</evidence>